<reference evidence="1 2" key="1">
    <citation type="submission" date="2023-10" db="EMBL/GenBank/DDBJ databases">
        <title>Two novel species belonging to the OM43/NOR5 clade.</title>
        <authorList>
            <person name="Park M."/>
        </authorList>
    </citation>
    <scope>NUCLEOTIDE SEQUENCE [LARGE SCALE GENOMIC DNA]</scope>
    <source>
        <strain evidence="1 2">IMCC43200</strain>
    </source>
</reference>
<dbReference type="Proteomes" id="UP001626537">
    <property type="component" value="Chromosome"/>
</dbReference>
<dbReference type="Gene3D" id="1.20.120.450">
    <property type="entry name" value="dinb family like domain"/>
    <property type="match status" value="1"/>
</dbReference>
<evidence type="ECO:0000313" key="1">
    <source>
        <dbReference type="EMBL" id="WOJ92881.1"/>
    </source>
</evidence>
<dbReference type="InterPro" id="IPR034660">
    <property type="entry name" value="DinB/YfiT-like"/>
</dbReference>
<evidence type="ECO:0000313" key="2">
    <source>
        <dbReference type="Proteomes" id="UP001626537"/>
    </source>
</evidence>
<dbReference type="EMBL" id="CP136864">
    <property type="protein sequence ID" value="WOJ92881.1"/>
    <property type="molecule type" value="Genomic_DNA"/>
</dbReference>
<dbReference type="PANTHER" id="PTHR36922:SF1">
    <property type="entry name" value="DUF1993 DOMAIN-CONTAINING PROTEIN"/>
    <property type="match status" value="1"/>
</dbReference>
<keyword evidence="2" id="KW-1185">Reference proteome</keyword>
<accession>A0ABZ0I448</accession>
<sequence length="163" mass="18078">MQSPVSGYTHSLRSLAAILKTAATHCDDRSIDPDVLLNARLFPDMLNLIRNVLIACDTAKGLAARLSQTENPVFEDSEASFEELQERINKTIAFMESVPEAGFEGAEEREVVLKFGPEEARFMGSTYLSNFAAPNFYFHMSTAYNILRHNGVEIGKRDFLGAA</sequence>
<dbReference type="RefSeq" id="WP_407347539.1">
    <property type="nucleotide sequence ID" value="NZ_CP136864.1"/>
</dbReference>
<dbReference type="PANTHER" id="PTHR36922">
    <property type="entry name" value="BLL2446 PROTEIN"/>
    <property type="match status" value="1"/>
</dbReference>
<dbReference type="InterPro" id="IPR018531">
    <property type="entry name" value="DUF1993"/>
</dbReference>
<proteinExistence type="predicted"/>
<gene>
    <name evidence="1" type="ORF">R0135_13955</name>
</gene>
<organism evidence="1 2">
    <name type="scientific">Congregibacter variabilis</name>
    <dbReference type="NCBI Taxonomy" id="3081200"/>
    <lineage>
        <taxon>Bacteria</taxon>
        <taxon>Pseudomonadati</taxon>
        <taxon>Pseudomonadota</taxon>
        <taxon>Gammaproteobacteria</taxon>
        <taxon>Cellvibrionales</taxon>
        <taxon>Halieaceae</taxon>
        <taxon>Congregibacter</taxon>
    </lineage>
</organism>
<protein>
    <submittedName>
        <fullName evidence="1">DUF1993 domain-containing protein</fullName>
    </submittedName>
</protein>
<dbReference type="SUPFAM" id="SSF109854">
    <property type="entry name" value="DinB/YfiT-like putative metalloenzymes"/>
    <property type="match status" value="1"/>
</dbReference>
<dbReference type="Pfam" id="PF09351">
    <property type="entry name" value="DUF1993"/>
    <property type="match status" value="1"/>
</dbReference>
<name>A0ABZ0I448_9GAMM</name>